<dbReference type="EC" id="1.1.1.169" evidence="3 10"/>
<dbReference type="EMBL" id="SACR01000004">
    <property type="protein sequence ID" value="RVU45303.1"/>
    <property type="molecule type" value="Genomic_DNA"/>
</dbReference>
<dbReference type="InterPro" id="IPR003710">
    <property type="entry name" value="ApbA"/>
</dbReference>
<organism evidence="13 14">
    <name type="scientific">Rubrivivax rivuli</name>
    <dbReference type="NCBI Taxonomy" id="1862385"/>
    <lineage>
        <taxon>Bacteria</taxon>
        <taxon>Pseudomonadati</taxon>
        <taxon>Pseudomonadota</taxon>
        <taxon>Betaproteobacteria</taxon>
        <taxon>Burkholderiales</taxon>
        <taxon>Sphaerotilaceae</taxon>
        <taxon>Rubrivivax</taxon>
    </lineage>
</organism>
<dbReference type="InterPro" id="IPR008927">
    <property type="entry name" value="6-PGluconate_DH-like_C_sf"/>
</dbReference>
<dbReference type="AlphaFoldDB" id="A0A437REY0"/>
<gene>
    <name evidence="13" type="ORF">EOE66_14315</name>
</gene>
<dbReference type="PANTHER" id="PTHR21708">
    <property type="entry name" value="PROBABLE 2-DEHYDROPANTOATE 2-REDUCTASE"/>
    <property type="match status" value="1"/>
</dbReference>
<evidence type="ECO:0000256" key="6">
    <source>
        <dbReference type="ARBA" id="ARBA00022857"/>
    </source>
</evidence>
<sequence length="335" mass="34968">MIHIHSPPGLGCGLLRAAPGRWRERMRIVIMGSGGVGAYVGARLQAAGEDVAFIARGAHLQALQAGGLHLQHPQHPLHLPQVQVSAEARELARSGPADLVVFAVKLGDTVTAARALGPLLGPQTRILTLQNGIDSVGLIQAEVGTTTVRGGVIYVSAVIDRPGVIRSPGGLHVIVADAGGGDPVMAAFFEACGRATALQAKPTDDIRAVLWEKFIALSALSATTSLLRAPMGAILAHPETRALQRQLIEEAVAVAEAAGVPQRAGLVEEVMTKLAAMPANFRSSMSEDLARGKPLELNWLSGRVHALGQQLGVPTPAHSTAWRALVLYVDGQTGV</sequence>
<keyword evidence="6 10" id="KW-0521">NADP</keyword>
<dbReference type="Pfam" id="PF08546">
    <property type="entry name" value="ApbA_C"/>
    <property type="match status" value="1"/>
</dbReference>
<protein>
    <recommendedName>
        <fullName evidence="4 10">2-dehydropantoate 2-reductase</fullName>
        <ecNumber evidence="3 10">1.1.1.169</ecNumber>
    </recommendedName>
    <alternativeName>
        <fullName evidence="8 10">Ketopantoate reductase</fullName>
    </alternativeName>
</protein>
<evidence type="ECO:0000256" key="7">
    <source>
        <dbReference type="ARBA" id="ARBA00023002"/>
    </source>
</evidence>
<evidence type="ECO:0000313" key="14">
    <source>
        <dbReference type="Proteomes" id="UP000285575"/>
    </source>
</evidence>
<reference evidence="13 14" key="1">
    <citation type="submission" date="2019-01" db="EMBL/GenBank/DDBJ databases">
        <authorList>
            <person name="Chen W.-M."/>
        </authorList>
    </citation>
    <scope>NUCLEOTIDE SEQUENCE [LARGE SCALE GENOMIC DNA]</scope>
    <source>
        <strain evidence="13 14">KYPY4</strain>
    </source>
</reference>
<keyword evidence="14" id="KW-1185">Reference proteome</keyword>
<evidence type="ECO:0000313" key="13">
    <source>
        <dbReference type="EMBL" id="RVU45303.1"/>
    </source>
</evidence>
<evidence type="ECO:0000256" key="3">
    <source>
        <dbReference type="ARBA" id="ARBA00013014"/>
    </source>
</evidence>
<evidence type="ECO:0000259" key="12">
    <source>
        <dbReference type="Pfam" id="PF08546"/>
    </source>
</evidence>
<evidence type="ECO:0000256" key="10">
    <source>
        <dbReference type="RuleBase" id="RU362068"/>
    </source>
</evidence>
<dbReference type="InterPro" id="IPR036291">
    <property type="entry name" value="NAD(P)-bd_dom_sf"/>
</dbReference>
<feature type="domain" description="Ketopantoate reductase C-terminal" evidence="12">
    <location>
        <begin position="205"/>
        <end position="325"/>
    </location>
</feature>
<evidence type="ECO:0000259" key="11">
    <source>
        <dbReference type="Pfam" id="PF02558"/>
    </source>
</evidence>
<comment type="pathway">
    <text evidence="1 10">Cofactor biosynthesis; (R)-pantothenate biosynthesis; (R)-pantoate from 3-methyl-2-oxobutanoate: step 2/2.</text>
</comment>
<dbReference type="FunFam" id="1.10.1040.10:FF:000017">
    <property type="entry name" value="2-dehydropantoate 2-reductase"/>
    <property type="match status" value="1"/>
</dbReference>
<dbReference type="OrthoDB" id="8555723at2"/>
<dbReference type="NCBIfam" id="TIGR00745">
    <property type="entry name" value="apbA_panE"/>
    <property type="match status" value="1"/>
</dbReference>
<name>A0A437REY0_9BURK</name>
<dbReference type="Gene3D" id="3.40.50.720">
    <property type="entry name" value="NAD(P)-binding Rossmann-like Domain"/>
    <property type="match status" value="1"/>
</dbReference>
<dbReference type="GO" id="GO:0015940">
    <property type="term" value="P:pantothenate biosynthetic process"/>
    <property type="evidence" value="ECO:0007669"/>
    <property type="project" value="UniProtKB-UniPathway"/>
</dbReference>
<evidence type="ECO:0000256" key="8">
    <source>
        <dbReference type="ARBA" id="ARBA00032024"/>
    </source>
</evidence>
<feature type="domain" description="Ketopantoate reductase N-terminal" evidence="11">
    <location>
        <begin position="28"/>
        <end position="169"/>
    </location>
</feature>
<accession>A0A437REY0</accession>
<dbReference type="InterPro" id="IPR013332">
    <property type="entry name" value="KPR_N"/>
</dbReference>
<evidence type="ECO:0000256" key="2">
    <source>
        <dbReference type="ARBA" id="ARBA00007870"/>
    </source>
</evidence>
<dbReference type="GO" id="GO:0005737">
    <property type="term" value="C:cytoplasm"/>
    <property type="evidence" value="ECO:0007669"/>
    <property type="project" value="TreeGrafter"/>
</dbReference>
<dbReference type="InterPro" id="IPR051402">
    <property type="entry name" value="KPR-Related"/>
</dbReference>
<evidence type="ECO:0000256" key="4">
    <source>
        <dbReference type="ARBA" id="ARBA00019465"/>
    </source>
</evidence>
<keyword evidence="5 10" id="KW-0566">Pantothenate biosynthesis</keyword>
<comment type="caution">
    <text evidence="13">The sequence shown here is derived from an EMBL/GenBank/DDBJ whole genome shotgun (WGS) entry which is preliminary data.</text>
</comment>
<dbReference type="PANTHER" id="PTHR21708:SF26">
    <property type="entry name" value="2-DEHYDROPANTOATE 2-REDUCTASE"/>
    <property type="match status" value="1"/>
</dbReference>
<dbReference type="SUPFAM" id="SSF51735">
    <property type="entry name" value="NAD(P)-binding Rossmann-fold domains"/>
    <property type="match status" value="1"/>
</dbReference>
<proteinExistence type="inferred from homology"/>
<keyword evidence="7 10" id="KW-0560">Oxidoreductase</keyword>
<dbReference type="GO" id="GO:0008677">
    <property type="term" value="F:2-dehydropantoate 2-reductase activity"/>
    <property type="evidence" value="ECO:0007669"/>
    <property type="project" value="UniProtKB-EC"/>
</dbReference>
<dbReference type="Pfam" id="PF02558">
    <property type="entry name" value="ApbA"/>
    <property type="match status" value="1"/>
</dbReference>
<dbReference type="Proteomes" id="UP000285575">
    <property type="component" value="Unassembled WGS sequence"/>
</dbReference>
<evidence type="ECO:0000256" key="1">
    <source>
        <dbReference type="ARBA" id="ARBA00004994"/>
    </source>
</evidence>
<comment type="function">
    <text evidence="10">Catalyzes the NADPH-dependent reduction of ketopantoate into pantoic acid.</text>
</comment>
<dbReference type="InterPro" id="IPR013752">
    <property type="entry name" value="KPA_reductase"/>
</dbReference>
<dbReference type="InterPro" id="IPR013328">
    <property type="entry name" value="6PGD_dom2"/>
</dbReference>
<comment type="similarity">
    <text evidence="2 10">Belongs to the ketopantoate reductase family.</text>
</comment>
<dbReference type="UniPathway" id="UPA00028">
    <property type="reaction ID" value="UER00004"/>
</dbReference>
<dbReference type="Gene3D" id="1.10.1040.10">
    <property type="entry name" value="N-(1-d-carboxylethyl)-l-norvaline Dehydrogenase, domain 2"/>
    <property type="match status" value="1"/>
</dbReference>
<evidence type="ECO:0000256" key="9">
    <source>
        <dbReference type="ARBA" id="ARBA00048793"/>
    </source>
</evidence>
<comment type="catalytic activity">
    <reaction evidence="9 10">
        <text>(R)-pantoate + NADP(+) = 2-dehydropantoate + NADPH + H(+)</text>
        <dbReference type="Rhea" id="RHEA:16233"/>
        <dbReference type="ChEBI" id="CHEBI:11561"/>
        <dbReference type="ChEBI" id="CHEBI:15378"/>
        <dbReference type="ChEBI" id="CHEBI:15980"/>
        <dbReference type="ChEBI" id="CHEBI:57783"/>
        <dbReference type="ChEBI" id="CHEBI:58349"/>
        <dbReference type="EC" id="1.1.1.169"/>
    </reaction>
</comment>
<evidence type="ECO:0000256" key="5">
    <source>
        <dbReference type="ARBA" id="ARBA00022655"/>
    </source>
</evidence>
<dbReference type="SUPFAM" id="SSF48179">
    <property type="entry name" value="6-phosphogluconate dehydrogenase C-terminal domain-like"/>
    <property type="match status" value="1"/>
</dbReference>